<dbReference type="RefSeq" id="WP_378260037.1">
    <property type="nucleotide sequence ID" value="NZ_JBHSIT010000009.1"/>
</dbReference>
<gene>
    <name evidence="2" type="ORF">ACFPCY_28540</name>
</gene>
<evidence type="ECO:0000256" key="1">
    <source>
        <dbReference type="SAM" id="MobiDB-lite"/>
    </source>
</evidence>
<comment type="caution">
    <text evidence="2">The sequence shown here is derived from an EMBL/GenBank/DDBJ whole genome shotgun (WGS) entry which is preliminary data.</text>
</comment>
<reference evidence="3" key="1">
    <citation type="journal article" date="2019" name="Int. J. Syst. Evol. Microbiol.">
        <title>The Global Catalogue of Microorganisms (GCM) 10K type strain sequencing project: providing services to taxonomists for standard genome sequencing and annotation.</title>
        <authorList>
            <consortium name="The Broad Institute Genomics Platform"/>
            <consortium name="The Broad Institute Genome Sequencing Center for Infectious Disease"/>
            <person name="Wu L."/>
            <person name="Ma J."/>
        </authorList>
    </citation>
    <scope>NUCLEOTIDE SEQUENCE [LARGE SCALE GENOMIC DNA]</scope>
    <source>
        <strain evidence="3">KLKA75</strain>
    </source>
</reference>
<protein>
    <submittedName>
        <fullName evidence="2">Uncharacterized protein</fullName>
    </submittedName>
</protein>
<keyword evidence="3" id="KW-1185">Reference proteome</keyword>
<feature type="region of interest" description="Disordered" evidence="1">
    <location>
        <begin position="72"/>
        <end position="91"/>
    </location>
</feature>
<organism evidence="2 3">
    <name type="scientific">Actinomadura gamaensis</name>
    <dbReference type="NCBI Taxonomy" id="1763541"/>
    <lineage>
        <taxon>Bacteria</taxon>
        <taxon>Bacillati</taxon>
        <taxon>Actinomycetota</taxon>
        <taxon>Actinomycetes</taxon>
        <taxon>Streptosporangiales</taxon>
        <taxon>Thermomonosporaceae</taxon>
        <taxon>Actinomadura</taxon>
    </lineage>
</organism>
<dbReference type="Proteomes" id="UP001595872">
    <property type="component" value="Unassembled WGS sequence"/>
</dbReference>
<dbReference type="EMBL" id="JBHSIT010000009">
    <property type="protein sequence ID" value="MFC4911286.1"/>
    <property type="molecule type" value="Genomic_DNA"/>
</dbReference>
<sequence>MLRVYCFDTLAVTVEDVYLREPDPQRGGDERGVRVELRPLAAPPWQGSPNASQPLACGPALWRADLLESVAGGPGTKDRMHHHPGMSGGEPGPRVFVPALTADPILWLRDRLADVTPMLEAARVTDAASHKAAVAALRDAAPELAEIVGTVLGEVRAGRLATSGH</sequence>
<evidence type="ECO:0000313" key="3">
    <source>
        <dbReference type="Proteomes" id="UP001595872"/>
    </source>
</evidence>
<accession>A0ABV9U7N0</accession>
<evidence type="ECO:0000313" key="2">
    <source>
        <dbReference type="EMBL" id="MFC4911286.1"/>
    </source>
</evidence>
<name>A0ABV9U7N0_9ACTN</name>
<proteinExistence type="predicted"/>